<dbReference type="Gene3D" id="1.10.30.50">
    <property type="match status" value="1"/>
</dbReference>
<sequence>MAQRRKSLIKPRSIAFSRQSGHCLYCGQPMWTSSVEEFAAKHKITSAQAKLLQCTGEHLKAHHEGGKADQSNIVAACLYCNQGRHKRKDPPEPEQYKRLVYQRLSKGGWHQLRIN</sequence>
<reference evidence="2 3" key="1">
    <citation type="submission" date="2020-09" db="EMBL/GenBank/DDBJ databases">
        <title>Methylomonas albis sp. nov. and Methylomonas fluvii sp. nov.: Two cold-adapted methanotrophs from the River Elbe and an amended description of Methylovulum psychrotolerans strain Eb1.</title>
        <authorList>
            <person name="Bussmann I.K."/>
            <person name="Klings K.-W."/>
            <person name="Warnstedt J."/>
            <person name="Hoppert M."/>
            <person name="Saborowski A."/>
            <person name="Horn F."/>
            <person name="Liebner S."/>
        </authorList>
    </citation>
    <scope>NUCLEOTIDE SEQUENCE [LARGE SCALE GENOMIC DNA]</scope>
    <source>
        <strain evidence="2 3">EbB</strain>
    </source>
</reference>
<comment type="caution">
    <text evidence="2">The sequence shown here is derived from an EMBL/GenBank/DDBJ whole genome shotgun (WGS) entry which is preliminary data.</text>
</comment>
<name>A0ABR9DE02_9GAMM</name>
<proteinExistence type="predicted"/>
<keyword evidence="2" id="KW-0378">Hydrolase</keyword>
<organism evidence="2 3">
    <name type="scientific">Methylomonas fluvii</name>
    <dbReference type="NCBI Taxonomy" id="1854564"/>
    <lineage>
        <taxon>Bacteria</taxon>
        <taxon>Pseudomonadati</taxon>
        <taxon>Pseudomonadota</taxon>
        <taxon>Gammaproteobacteria</taxon>
        <taxon>Methylococcales</taxon>
        <taxon>Methylococcaceae</taxon>
        <taxon>Methylomonas</taxon>
    </lineage>
</organism>
<evidence type="ECO:0000313" key="2">
    <source>
        <dbReference type="EMBL" id="MBD9361322.1"/>
    </source>
</evidence>
<gene>
    <name evidence="2" type="ORF">EBB_12430</name>
</gene>
<dbReference type="Pfam" id="PF01844">
    <property type="entry name" value="HNH"/>
    <property type="match status" value="1"/>
</dbReference>
<accession>A0ABR9DE02</accession>
<keyword evidence="2" id="KW-0540">Nuclease</keyword>
<protein>
    <submittedName>
        <fullName evidence="2">HNH endonuclease</fullName>
    </submittedName>
</protein>
<keyword evidence="3" id="KW-1185">Reference proteome</keyword>
<dbReference type="RefSeq" id="WP_192394150.1">
    <property type="nucleotide sequence ID" value="NZ_CAJHIU010000002.1"/>
</dbReference>
<evidence type="ECO:0000259" key="1">
    <source>
        <dbReference type="Pfam" id="PF01844"/>
    </source>
</evidence>
<keyword evidence="2" id="KW-0255">Endonuclease</keyword>
<dbReference type="GO" id="GO:0004519">
    <property type="term" value="F:endonuclease activity"/>
    <property type="evidence" value="ECO:0007669"/>
    <property type="project" value="UniProtKB-KW"/>
</dbReference>
<dbReference type="InterPro" id="IPR002711">
    <property type="entry name" value="HNH"/>
</dbReference>
<evidence type="ECO:0000313" key="3">
    <source>
        <dbReference type="Proteomes" id="UP000641152"/>
    </source>
</evidence>
<dbReference type="EMBL" id="JACXST010000002">
    <property type="protein sequence ID" value="MBD9361322.1"/>
    <property type="molecule type" value="Genomic_DNA"/>
</dbReference>
<dbReference type="Proteomes" id="UP000641152">
    <property type="component" value="Unassembled WGS sequence"/>
</dbReference>
<feature type="domain" description="HNH" evidence="1">
    <location>
        <begin position="52"/>
        <end position="87"/>
    </location>
</feature>